<protein>
    <submittedName>
        <fullName evidence="7">AN1-type zinc finger protein 1</fullName>
    </submittedName>
</protein>
<evidence type="ECO:0000259" key="6">
    <source>
        <dbReference type="PROSITE" id="PS51039"/>
    </source>
</evidence>
<keyword evidence="8" id="KW-1185">Reference proteome</keyword>
<dbReference type="EMBL" id="LUCM01010312">
    <property type="protein sequence ID" value="KAA0185667.1"/>
    <property type="molecule type" value="Genomic_DNA"/>
</dbReference>
<evidence type="ECO:0000256" key="4">
    <source>
        <dbReference type="PROSITE-ProRule" id="PRU00449"/>
    </source>
</evidence>
<evidence type="ECO:0000256" key="2">
    <source>
        <dbReference type="ARBA" id="ARBA00022771"/>
    </source>
</evidence>
<dbReference type="AlphaFoldDB" id="A0A8E0RLT4"/>
<keyword evidence="1" id="KW-0479">Metal-binding</keyword>
<feature type="domain" description="AN1-type" evidence="6">
    <location>
        <begin position="4"/>
        <end position="52"/>
    </location>
</feature>
<sequence>MAELNIGDHCAKPDCKQLDFLPIRCDECKLVFCKLHSPVTAHECQAPPRNVANLESNTETRRSGQQCQFPSCDNHELVPLMCESCEKVFCVRHKQKETHQCPKLWTATDEANAEREAGLLNAEKLDRTALHSVSRPLHPTGQSSEVKSTSKPISSRSRATAARLVLMQAKMHAKPAGNGAASLADEDRLVIRLCASAGLNPTSTETMPFFVGKAWPLGRVLDFAQEYFSVKTPKTGARLALCEVLEHAVDTSGAKGEKDIDLSRTVGDCVLDGTLQEACLLKLTTMD</sequence>
<organism evidence="7 8">
    <name type="scientific">Fasciolopsis buskii</name>
    <dbReference type="NCBI Taxonomy" id="27845"/>
    <lineage>
        <taxon>Eukaryota</taxon>
        <taxon>Metazoa</taxon>
        <taxon>Spiralia</taxon>
        <taxon>Lophotrochozoa</taxon>
        <taxon>Platyhelminthes</taxon>
        <taxon>Trematoda</taxon>
        <taxon>Digenea</taxon>
        <taxon>Plagiorchiida</taxon>
        <taxon>Echinostomata</taxon>
        <taxon>Echinostomatoidea</taxon>
        <taxon>Fasciolidae</taxon>
        <taxon>Fasciolopsis</taxon>
    </lineage>
</organism>
<reference evidence="7" key="1">
    <citation type="submission" date="2019-05" db="EMBL/GenBank/DDBJ databases">
        <title>Annotation for the trematode Fasciolopsis buski.</title>
        <authorList>
            <person name="Choi Y.-J."/>
        </authorList>
    </citation>
    <scope>NUCLEOTIDE SEQUENCE</scope>
    <source>
        <strain evidence="7">HT</strain>
        <tissue evidence="7">Whole worm</tissue>
    </source>
</reference>
<dbReference type="PANTHER" id="PTHR14677">
    <property type="entry name" value="ARSENITE INDUCUBLE RNA ASSOCIATED PROTEIN AIP-1-RELATED"/>
    <property type="match status" value="1"/>
</dbReference>
<dbReference type="InterPro" id="IPR035896">
    <property type="entry name" value="AN1-like_Znf"/>
</dbReference>
<gene>
    <name evidence="7" type="ORF">FBUS_01207</name>
</gene>
<evidence type="ECO:0000256" key="3">
    <source>
        <dbReference type="ARBA" id="ARBA00022833"/>
    </source>
</evidence>
<dbReference type="OrthoDB" id="431929at2759"/>
<dbReference type="Gene3D" id="4.10.1110.10">
    <property type="entry name" value="AN1-like Zinc finger"/>
    <property type="match status" value="2"/>
</dbReference>
<evidence type="ECO:0000313" key="7">
    <source>
        <dbReference type="EMBL" id="KAA0185667.1"/>
    </source>
</evidence>
<evidence type="ECO:0000313" key="8">
    <source>
        <dbReference type="Proteomes" id="UP000728185"/>
    </source>
</evidence>
<comment type="caution">
    <text evidence="7">The sequence shown here is derived from an EMBL/GenBank/DDBJ whole genome shotgun (WGS) entry which is preliminary data.</text>
</comment>
<accession>A0A8E0RLT4</accession>
<feature type="region of interest" description="Disordered" evidence="5">
    <location>
        <begin position="132"/>
        <end position="154"/>
    </location>
</feature>
<dbReference type="SMART" id="SM00154">
    <property type="entry name" value="ZnF_AN1"/>
    <property type="match status" value="2"/>
</dbReference>
<feature type="compositionally biased region" description="Polar residues" evidence="5">
    <location>
        <begin position="140"/>
        <end position="154"/>
    </location>
</feature>
<dbReference type="InterPro" id="IPR000058">
    <property type="entry name" value="Znf_AN1"/>
</dbReference>
<dbReference type="PANTHER" id="PTHR14677:SF20">
    <property type="entry name" value="ZINC FINGER AN1-TYPE CONTAINING 2A-RELATED"/>
    <property type="match status" value="1"/>
</dbReference>
<dbReference type="PROSITE" id="PS51039">
    <property type="entry name" value="ZF_AN1"/>
    <property type="match status" value="1"/>
</dbReference>
<proteinExistence type="predicted"/>
<evidence type="ECO:0000256" key="1">
    <source>
        <dbReference type="ARBA" id="ARBA00022723"/>
    </source>
</evidence>
<dbReference type="GO" id="GO:0005737">
    <property type="term" value="C:cytoplasm"/>
    <property type="evidence" value="ECO:0007669"/>
    <property type="project" value="TreeGrafter"/>
</dbReference>
<dbReference type="SUPFAM" id="SSF118310">
    <property type="entry name" value="AN1-like Zinc finger"/>
    <property type="match status" value="2"/>
</dbReference>
<evidence type="ECO:0000256" key="5">
    <source>
        <dbReference type="SAM" id="MobiDB-lite"/>
    </source>
</evidence>
<name>A0A8E0RLT4_9TREM</name>
<keyword evidence="3" id="KW-0862">Zinc</keyword>
<dbReference type="Pfam" id="PF01428">
    <property type="entry name" value="zf-AN1"/>
    <property type="match status" value="2"/>
</dbReference>
<dbReference type="Proteomes" id="UP000728185">
    <property type="component" value="Unassembled WGS sequence"/>
</dbReference>
<dbReference type="GO" id="GO:0008270">
    <property type="term" value="F:zinc ion binding"/>
    <property type="evidence" value="ECO:0007669"/>
    <property type="project" value="UniProtKB-KW"/>
</dbReference>
<keyword evidence="2 4" id="KW-0863">Zinc-finger</keyword>